<dbReference type="GO" id="GO:0000015">
    <property type="term" value="C:phosphopyruvate hydratase complex"/>
    <property type="evidence" value="ECO:0007669"/>
    <property type="project" value="InterPro"/>
</dbReference>
<dbReference type="FunFam" id="3.20.20.120:FF:000001">
    <property type="entry name" value="Enolase"/>
    <property type="match status" value="1"/>
</dbReference>
<feature type="active site" description="Proton donor" evidence="11 12">
    <location>
        <position position="204"/>
    </location>
</feature>
<feature type="binding site" evidence="11">
    <location>
        <position position="162"/>
    </location>
    <ligand>
        <name>(2R)-2-phosphoglycerate</name>
        <dbReference type="ChEBI" id="CHEBI:58289"/>
    </ligand>
</feature>
<dbReference type="PROSITE" id="PS00164">
    <property type="entry name" value="ENOLASE"/>
    <property type="match status" value="1"/>
</dbReference>
<dbReference type="InterPro" id="IPR036849">
    <property type="entry name" value="Enolase-like_C_sf"/>
</dbReference>
<dbReference type="GO" id="GO:0005576">
    <property type="term" value="C:extracellular region"/>
    <property type="evidence" value="ECO:0007669"/>
    <property type="project" value="UniProtKB-SubCell"/>
</dbReference>
<dbReference type="GO" id="GO:0009986">
    <property type="term" value="C:cell surface"/>
    <property type="evidence" value="ECO:0007669"/>
    <property type="project" value="UniProtKB-SubCell"/>
</dbReference>
<feature type="binding site" evidence="13">
    <location>
        <begin position="361"/>
        <end position="364"/>
    </location>
    <ligand>
        <name>substrate</name>
    </ligand>
</feature>
<evidence type="ECO:0000256" key="3">
    <source>
        <dbReference type="ARBA" id="ARBA00012058"/>
    </source>
</evidence>
<comment type="similarity">
    <text evidence="2 11">Belongs to the enolase family.</text>
</comment>
<keyword evidence="9 11" id="KW-0324">Glycolysis</keyword>
<dbReference type="GO" id="GO:0000287">
    <property type="term" value="F:magnesium ion binding"/>
    <property type="evidence" value="ECO:0007669"/>
    <property type="project" value="UniProtKB-UniRule"/>
</dbReference>
<feature type="binding site" evidence="13">
    <location>
        <position position="309"/>
    </location>
    <ligand>
        <name>substrate</name>
    </ligand>
</feature>
<feature type="compositionally biased region" description="Basic and acidic residues" evidence="15">
    <location>
        <begin position="44"/>
        <end position="55"/>
    </location>
</feature>
<evidence type="ECO:0000256" key="14">
    <source>
        <dbReference type="PIRSR" id="PIRSR001400-3"/>
    </source>
</evidence>
<evidence type="ECO:0000256" key="13">
    <source>
        <dbReference type="PIRSR" id="PIRSR001400-2"/>
    </source>
</evidence>
<dbReference type="SFLD" id="SFLDG00178">
    <property type="entry name" value="enolase"/>
    <property type="match status" value="1"/>
</dbReference>
<evidence type="ECO:0000256" key="11">
    <source>
        <dbReference type="HAMAP-Rule" id="MF_00318"/>
    </source>
</evidence>
<feature type="domain" description="Enolase C-terminal TIM barrel" evidence="16">
    <location>
        <begin position="138"/>
        <end position="422"/>
    </location>
</feature>
<dbReference type="InterPro" id="IPR020810">
    <property type="entry name" value="Enolase_C"/>
</dbReference>
<feature type="binding site" evidence="13">
    <location>
        <position position="163"/>
    </location>
    <ligand>
        <name>substrate</name>
    </ligand>
</feature>
<accession>A0AAP6XH77</accession>
<feature type="binding site" evidence="11">
    <location>
        <position position="334"/>
    </location>
    <ligand>
        <name>(2R)-2-phosphoglycerate</name>
        <dbReference type="ChEBI" id="CHEBI:58289"/>
    </ligand>
</feature>
<dbReference type="FunFam" id="3.30.390.10:FF:000001">
    <property type="entry name" value="Enolase"/>
    <property type="match status" value="1"/>
</dbReference>
<evidence type="ECO:0000256" key="15">
    <source>
        <dbReference type="SAM" id="MobiDB-lite"/>
    </source>
</evidence>
<reference evidence="18 19" key="1">
    <citation type="submission" date="2020-03" db="EMBL/GenBank/DDBJ databases">
        <title>Draft genome sequences of bacterial isolates from the female urobiome.</title>
        <authorList>
            <person name="Miller-Ensminger T."/>
            <person name="Wolfe A.J."/>
            <person name="Putonti C."/>
        </authorList>
    </citation>
    <scope>NUCLEOTIDE SEQUENCE [LARGE SCALE GENOMIC DNA]</scope>
    <source>
        <strain evidence="18 19">UMB8490</strain>
    </source>
</reference>
<dbReference type="RefSeq" id="WP_167615627.1">
    <property type="nucleotide sequence ID" value="NZ_JAAUVV010000002.1"/>
</dbReference>
<dbReference type="SFLD" id="SFLDF00002">
    <property type="entry name" value="enolase"/>
    <property type="match status" value="1"/>
</dbReference>
<keyword evidence="6 11" id="KW-0964">Secreted</keyword>
<dbReference type="CDD" id="cd03313">
    <property type="entry name" value="enolase"/>
    <property type="match status" value="1"/>
</dbReference>
<feature type="domain" description="Enolase N-terminal" evidence="17">
    <location>
        <begin position="4"/>
        <end position="133"/>
    </location>
</feature>
<dbReference type="PIRSF" id="PIRSF001400">
    <property type="entry name" value="Enolase"/>
    <property type="match status" value="1"/>
</dbReference>
<dbReference type="GO" id="GO:0006096">
    <property type="term" value="P:glycolytic process"/>
    <property type="evidence" value="ECO:0007669"/>
    <property type="project" value="UniProtKB-UniRule"/>
</dbReference>
<dbReference type="AlphaFoldDB" id="A0AAP6XH77"/>
<dbReference type="SUPFAM" id="SSF51604">
    <property type="entry name" value="Enolase C-terminal domain-like"/>
    <property type="match status" value="1"/>
</dbReference>
<evidence type="ECO:0000256" key="6">
    <source>
        <dbReference type="ARBA" id="ARBA00022525"/>
    </source>
</evidence>
<keyword evidence="7 11" id="KW-0479">Metal-binding</keyword>
<evidence type="ECO:0000313" key="18">
    <source>
        <dbReference type="EMBL" id="NJJ03055.1"/>
    </source>
</evidence>
<comment type="catalytic activity">
    <reaction evidence="11">
        <text>(2R)-2-phosphoglycerate = phosphoenolpyruvate + H2O</text>
        <dbReference type="Rhea" id="RHEA:10164"/>
        <dbReference type="ChEBI" id="CHEBI:15377"/>
        <dbReference type="ChEBI" id="CHEBI:58289"/>
        <dbReference type="ChEBI" id="CHEBI:58702"/>
        <dbReference type="EC" id="4.2.1.11"/>
    </reaction>
</comment>
<gene>
    <name evidence="11 18" type="primary">eno</name>
    <name evidence="18" type="ORF">HC138_01490</name>
</gene>
<evidence type="ECO:0000256" key="9">
    <source>
        <dbReference type="ARBA" id="ARBA00023152"/>
    </source>
</evidence>
<evidence type="ECO:0000256" key="4">
    <source>
        <dbReference type="ARBA" id="ARBA00017068"/>
    </source>
</evidence>
<feature type="binding site" evidence="11 14">
    <location>
        <position position="309"/>
    </location>
    <ligand>
        <name>Mg(2+)</name>
        <dbReference type="ChEBI" id="CHEBI:18420"/>
    </ligand>
</feature>
<evidence type="ECO:0000256" key="1">
    <source>
        <dbReference type="ARBA" id="ARBA00005031"/>
    </source>
</evidence>
<dbReference type="EC" id="4.2.1.11" evidence="3 11"/>
<dbReference type="SMART" id="SM01192">
    <property type="entry name" value="Enolase_C"/>
    <property type="match status" value="1"/>
</dbReference>
<evidence type="ECO:0000256" key="7">
    <source>
        <dbReference type="ARBA" id="ARBA00022723"/>
    </source>
</evidence>
<dbReference type="Gene3D" id="3.20.20.120">
    <property type="entry name" value="Enolase-like C-terminal domain"/>
    <property type="match status" value="1"/>
</dbReference>
<feature type="binding site" evidence="11">
    <location>
        <position position="385"/>
    </location>
    <ligand>
        <name>(2R)-2-phosphoglycerate</name>
        <dbReference type="ChEBI" id="CHEBI:58289"/>
    </ligand>
</feature>
<keyword evidence="5 11" id="KW-0963">Cytoplasm</keyword>
<keyword evidence="10 11" id="KW-0456">Lyase</keyword>
<dbReference type="GO" id="GO:0004634">
    <property type="term" value="F:phosphopyruvate hydratase activity"/>
    <property type="evidence" value="ECO:0007669"/>
    <property type="project" value="UniProtKB-UniRule"/>
</dbReference>
<comment type="cofactor">
    <cofactor evidence="11">
        <name>Mg(2+)</name>
        <dbReference type="ChEBI" id="CHEBI:18420"/>
    </cofactor>
    <text evidence="11">Binds a second Mg(2+) ion via substrate during catalysis.</text>
</comment>
<dbReference type="PRINTS" id="PR00148">
    <property type="entry name" value="ENOLASE"/>
</dbReference>
<protein>
    <recommendedName>
        <fullName evidence="4 11">Enolase</fullName>
        <ecNumber evidence="3 11">4.2.1.11</ecNumber>
    </recommendedName>
    <alternativeName>
        <fullName evidence="11">2-phospho-D-glycerate hydro-lyase</fullName>
    </alternativeName>
    <alternativeName>
        <fullName evidence="11">2-phosphoglycerate dehydratase</fullName>
    </alternativeName>
</protein>
<dbReference type="SFLD" id="SFLDS00001">
    <property type="entry name" value="Enolase"/>
    <property type="match status" value="1"/>
</dbReference>
<dbReference type="PANTHER" id="PTHR11902">
    <property type="entry name" value="ENOLASE"/>
    <property type="match status" value="1"/>
</dbReference>
<comment type="pathway">
    <text evidence="1 11">Carbohydrate degradation; glycolysis; pyruvate from D-glyceraldehyde 3-phosphate: step 4/5.</text>
</comment>
<evidence type="ECO:0000256" key="8">
    <source>
        <dbReference type="ARBA" id="ARBA00022842"/>
    </source>
</evidence>
<dbReference type="Gene3D" id="3.30.390.10">
    <property type="entry name" value="Enolase-like, N-terminal domain"/>
    <property type="match status" value="1"/>
</dbReference>
<sequence length="425" mass="45438">MADIMHIFAREILDSRGNPTVEVEALLSDGSHGQAAVPSGASTGEHEAHELRDGDDRYDGKGVLKAVENVNETIADALIAFEADDQRLIDNTMIELDGTDNKKNLGANALLGVSMAVAKAAAEAAELPLFRYIGGPNAHTLPVPMMNILNGGAHADSGVDVQEFMIAPIGAETFAEALRMGTEVYHALKSVIKSKGLSTGLGDEGGFAPSVESTKAALDLIVEAIEKAGYKLGDDIALALDVASSEFFENGTYNFEGGKHSAEEMIQVYADLVEQYPIVSIEDPLDENDWDGYVTLTEKLGDKVQIVGDDLFVTNPKRLAEGIEKGAANALLVKVNQIGTLTETFDAVELAHRNGFRTMMSHRSGETEDTTIADLAVALSCGQIKTGAPARSERVAKYNQLLRIEQVLGDAAVYAGRDAFPRFKK</sequence>
<comment type="cofactor">
    <cofactor evidence="14">
        <name>Mg(2+)</name>
        <dbReference type="ChEBI" id="CHEBI:18420"/>
    </cofactor>
    <text evidence="14">Mg(2+) is required for catalysis and for stabilizing the dimer.</text>
</comment>
<organism evidence="18 19">
    <name type="scientific">Corynebacterium coyleae</name>
    <dbReference type="NCBI Taxonomy" id="53374"/>
    <lineage>
        <taxon>Bacteria</taxon>
        <taxon>Bacillati</taxon>
        <taxon>Actinomycetota</taxon>
        <taxon>Actinomycetes</taxon>
        <taxon>Mycobacteriales</taxon>
        <taxon>Corynebacteriaceae</taxon>
        <taxon>Corynebacterium</taxon>
    </lineage>
</organism>
<feature type="binding site" evidence="13">
    <location>
        <position position="385"/>
    </location>
    <ligand>
        <name>substrate</name>
    </ligand>
</feature>
<dbReference type="NCBIfam" id="TIGR01060">
    <property type="entry name" value="eno"/>
    <property type="match status" value="1"/>
</dbReference>
<evidence type="ECO:0000313" key="19">
    <source>
        <dbReference type="Proteomes" id="UP000591626"/>
    </source>
</evidence>
<evidence type="ECO:0000256" key="2">
    <source>
        <dbReference type="ARBA" id="ARBA00009604"/>
    </source>
</evidence>
<dbReference type="InterPro" id="IPR029017">
    <property type="entry name" value="Enolase-like_N"/>
</dbReference>
<dbReference type="Proteomes" id="UP000591626">
    <property type="component" value="Unassembled WGS sequence"/>
</dbReference>
<dbReference type="InterPro" id="IPR020809">
    <property type="entry name" value="Enolase_CS"/>
</dbReference>
<comment type="caution">
    <text evidence="18">The sequence shown here is derived from an EMBL/GenBank/DDBJ whole genome shotgun (WGS) entry which is preliminary data.</text>
</comment>
<dbReference type="SUPFAM" id="SSF54826">
    <property type="entry name" value="Enolase N-terminal domain-like"/>
    <property type="match status" value="1"/>
</dbReference>
<comment type="subcellular location">
    <subcellularLocation>
        <location evidence="11">Cytoplasm</location>
    </subcellularLocation>
    <subcellularLocation>
        <location evidence="11">Secreted</location>
    </subcellularLocation>
    <subcellularLocation>
        <location evidence="11">Cell surface</location>
    </subcellularLocation>
    <text evidence="11">Fractions of enolase are present in both the cytoplasm and on the cell surface.</text>
</comment>
<feature type="binding site" evidence="11">
    <location>
        <position position="363"/>
    </location>
    <ligand>
        <name>(2R)-2-phosphoglycerate</name>
        <dbReference type="ChEBI" id="CHEBI:58289"/>
    </ligand>
</feature>
<feature type="region of interest" description="Disordered" evidence="15">
    <location>
        <begin position="29"/>
        <end position="55"/>
    </location>
</feature>
<dbReference type="Pfam" id="PF00113">
    <property type="entry name" value="Enolase_C"/>
    <property type="match status" value="1"/>
</dbReference>
<feature type="binding site" evidence="11">
    <location>
        <position position="364"/>
    </location>
    <ligand>
        <name>(2R)-2-phosphoglycerate</name>
        <dbReference type="ChEBI" id="CHEBI:58289"/>
    </ligand>
</feature>
<keyword evidence="8 11" id="KW-0460">Magnesium</keyword>
<proteinExistence type="inferred from homology"/>
<dbReference type="SMART" id="SM01193">
    <property type="entry name" value="Enolase_N"/>
    <property type="match status" value="1"/>
</dbReference>
<dbReference type="Pfam" id="PF03952">
    <property type="entry name" value="Enolase_N"/>
    <property type="match status" value="1"/>
</dbReference>
<dbReference type="EMBL" id="JAAUVV010000002">
    <property type="protein sequence ID" value="NJJ03055.1"/>
    <property type="molecule type" value="Genomic_DNA"/>
</dbReference>
<evidence type="ECO:0000256" key="10">
    <source>
        <dbReference type="ARBA" id="ARBA00023239"/>
    </source>
</evidence>
<name>A0AAP6XH77_9CORY</name>
<evidence type="ECO:0000256" key="12">
    <source>
        <dbReference type="PIRSR" id="PIRSR001400-1"/>
    </source>
</evidence>
<dbReference type="InterPro" id="IPR020811">
    <property type="entry name" value="Enolase_N"/>
</dbReference>
<evidence type="ECO:0000259" key="16">
    <source>
        <dbReference type="SMART" id="SM01192"/>
    </source>
</evidence>
<comment type="function">
    <text evidence="11">Catalyzes the reversible conversion of 2-phosphoglycerate (2-PG) into phosphoenolpyruvate (PEP). It is essential for the degradation of carbohydrates via glycolysis.</text>
</comment>
<feature type="active site" description="Proton acceptor" evidence="11 12">
    <location>
        <position position="334"/>
    </location>
</feature>
<feature type="binding site" evidence="11 14">
    <location>
        <position position="241"/>
    </location>
    <ligand>
        <name>Mg(2+)</name>
        <dbReference type="ChEBI" id="CHEBI:18420"/>
    </ligand>
</feature>
<dbReference type="InterPro" id="IPR000941">
    <property type="entry name" value="Enolase"/>
</dbReference>
<feature type="binding site" evidence="13">
    <location>
        <position position="154"/>
    </location>
    <ligand>
        <name>substrate</name>
    </ligand>
</feature>
<dbReference type="HAMAP" id="MF_00318">
    <property type="entry name" value="Enolase"/>
    <property type="match status" value="1"/>
</dbReference>
<feature type="binding site" evidence="11 14">
    <location>
        <position position="282"/>
    </location>
    <ligand>
        <name>Mg(2+)</name>
        <dbReference type="ChEBI" id="CHEBI:18420"/>
    </ligand>
</feature>
<feature type="binding site" evidence="13">
    <location>
        <position position="282"/>
    </location>
    <ligand>
        <name>substrate</name>
    </ligand>
</feature>
<evidence type="ECO:0000256" key="5">
    <source>
        <dbReference type="ARBA" id="ARBA00022490"/>
    </source>
</evidence>
<dbReference type="PANTHER" id="PTHR11902:SF1">
    <property type="entry name" value="ENOLASE"/>
    <property type="match status" value="1"/>
</dbReference>
<evidence type="ECO:0000259" key="17">
    <source>
        <dbReference type="SMART" id="SM01193"/>
    </source>
</evidence>